<gene>
    <name evidence="1" type="ORF">E3J62_09945</name>
</gene>
<dbReference type="EMBL" id="SOJN01000121">
    <property type="protein sequence ID" value="TET44555.1"/>
    <property type="molecule type" value="Genomic_DNA"/>
</dbReference>
<dbReference type="AlphaFoldDB" id="A0A523UQ24"/>
<dbReference type="Proteomes" id="UP000315525">
    <property type="component" value="Unassembled WGS sequence"/>
</dbReference>
<reference evidence="1 2" key="1">
    <citation type="submission" date="2019-03" db="EMBL/GenBank/DDBJ databases">
        <title>Metabolic potential of uncultured bacteria and archaea associated with petroleum seepage in deep-sea sediments.</title>
        <authorList>
            <person name="Dong X."/>
            <person name="Hubert C."/>
        </authorList>
    </citation>
    <scope>NUCLEOTIDE SEQUENCE [LARGE SCALE GENOMIC DNA]</scope>
    <source>
        <strain evidence="1">E44_bin18</strain>
    </source>
</reference>
<evidence type="ECO:0000313" key="1">
    <source>
        <dbReference type="EMBL" id="TET44555.1"/>
    </source>
</evidence>
<organism evidence="1 2">
    <name type="scientific">candidate division TA06 bacterium</name>
    <dbReference type="NCBI Taxonomy" id="2250710"/>
    <lineage>
        <taxon>Bacteria</taxon>
        <taxon>Bacteria division TA06</taxon>
    </lineage>
</organism>
<evidence type="ECO:0000313" key="2">
    <source>
        <dbReference type="Proteomes" id="UP000315525"/>
    </source>
</evidence>
<proteinExistence type="predicted"/>
<comment type="caution">
    <text evidence="1">The sequence shown here is derived from an EMBL/GenBank/DDBJ whole genome shotgun (WGS) entry which is preliminary data.</text>
</comment>
<sequence>MNASSIGVRSGWEVSNVEIYASNFSGAYAHVNGQSTERVSMLDIVRAIITVGAQGPLDLVRHGWRTLLPRLGRALISMACLQSNRGNWGLAESFHCLEQSEKATTSYWLGVSFTKLTAERKLGVSWLAYVDHLHSCGVVITSPGTRKRGDFLGRDQRGAWHVLESKGRSHNVETRLRRDAKFQATRVDSVNGVCPETRSACIVRLFDVPLKIELIDPPSNDDFSTVSWKIDEPGYFQDYYRPFIDHLSGSHTQTEVFAELAFEVADAELYGQSVRVGLPKEIYEHPSRAPEVTAMLIRNLEQESDAKVSIGADGILFAGVLPQSREVG</sequence>
<accession>A0A523UQ24</accession>
<protein>
    <submittedName>
        <fullName evidence="1">Uncharacterized protein</fullName>
    </submittedName>
</protein>
<name>A0A523UQ24_UNCT6</name>